<dbReference type="EMBL" id="JABBVZ010000014">
    <property type="protein sequence ID" value="NMP21918.1"/>
    <property type="molecule type" value="Genomic_DNA"/>
</dbReference>
<dbReference type="Proteomes" id="UP000533476">
    <property type="component" value="Unassembled WGS sequence"/>
</dbReference>
<comment type="caution">
    <text evidence="1">The sequence shown here is derived from an EMBL/GenBank/DDBJ whole genome shotgun (WGS) entry which is preliminary data.</text>
</comment>
<dbReference type="AlphaFoldDB" id="A0A7Y0Q1B3"/>
<keyword evidence="2" id="KW-1185">Reference proteome</keyword>
<organism evidence="1 2">
    <name type="scientific">Sulfobacillus harzensis</name>
    <dbReference type="NCBI Taxonomy" id="2729629"/>
    <lineage>
        <taxon>Bacteria</taxon>
        <taxon>Bacillati</taxon>
        <taxon>Bacillota</taxon>
        <taxon>Clostridia</taxon>
        <taxon>Eubacteriales</taxon>
        <taxon>Clostridiales Family XVII. Incertae Sedis</taxon>
        <taxon>Sulfobacillus</taxon>
    </lineage>
</organism>
<accession>A0A7Y0Q1B3</accession>
<evidence type="ECO:0000313" key="2">
    <source>
        <dbReference type="Proteomes" id="UP000533476"/>
    </source>
</evidence>
<dbReference type="SUPFAM" id="SSF64307">
    <property type="entry name" value="SirA-like"/>
    <property type="match status" value="1"/>
</dbReference>
<evidence type="ECO:0000313" key="1">
    <source>
        <dbReference type="EMBL" id="NMP21918.1"/>
    </source>
</evidence>
<gene>
    <name evidence="1" type="ORF">HIJ39_06075</name>
</gene>
<dbReference type="InterPro" id="IPR036868">
    <property type="entry name" value="TusA-like_sf"/>
</dbReference>
<dbReference type="RefSeq" id="WP_169097761.1">
    <property type="nucleotide sequence ID" value="NZ_JABBVZ010000014.1"/>
</dbReference>
<reference evidence="1 2" key="1">
    <citation type="submission" date="2020-04" db="EMBL/GenBank/DDBJ databases">
        <authorList>
            <person name="Zhang R."/>
            <person name="Schippers A."/>
        </authorList>
    </citation>
    <scope>NUCLEOTIDE SEQUENCE [LARGE SCALE GENOMIC DNA]</scope>
    <source>
        <strain evidence="1 2">DSM 109850</strain>
    </source>
</reference>
<dbReference type="Gene3D" id="3.30.110.40">
    <property type="entry name" value="TusA-like domain"/>
    <property type="match status" value="1"/>
</dbReference>
<proteinExistence type="predicted"/>
<name>A0A7Y0Q1B3_9FIRM</name>
<sequence length="107" mass="11566">MDVRMFGPVGAMTVPEAASVVRDLNVGDRLRVITDVSAVVREIEAFARLSGNAVRTVEETRVMTVDMQSGNDDADFFAPVPGSAHASGPRWVVVLEVLPTNKLIKRS</sequence>
<protein>
    <submittedName>
        <fullName evidence="1">Uncharacterized protein</fullName>
    </submittedName>
</protein>